<feature type="transmembrane region" description="Helical" evidence="1">
    <location>
        <begin position="360"/>
        <end position="381"/>
    </location>
</feature>
<evidence type="ECO:0000313" key="3">
    <source>
        <dbReference type="Proteomes" id="UP000001426"/>
    </source>
</evidence>
<feature type="transmembrane region" description="Helical" evidence="1">
    <location>
        <begin position="387"/>
        <end position="406"/>
    </location>
</feature>
<feature type="transmembrane region" description="Helical" evidence="1">
    <location>
        <begin position="626"/>
        <end position="647"/>
    </location>
</feature>
<feature type="transmembrane region" description="Helical" evidence="1">
    <location>
        <begin position="674"/>
        <end position="690"/>
    </location>
</feature>
<evidence type="ECO:0000256" key="1">
    <source>
        <dbReference type="SAM" id="Phobius"/>
    </source>
</evidence>
<dbReference type="AlphaFoldDB" id="A0AAE9Y2K1"/>
<dbReference type="KEGG" id="rpa:TX73_021050"/>
<organism evidence="2 3">
    <name type="scientific">Rhodopseudomonas palustris (strain ATCC BAA-98 / CGA009)</name>
    <dbReference type="NCBI Taxonomy" id="258594"/>
    <lineage>
        <taxon>Bacteria</taxon>
        <taxon>Pseudomonadati</taxon>
        <taxon>Pseudomonadota</taxon>
        <taxon>Alphaproteobacteria</taxon>
        <taxon>Hyphomicrobiales</taxon>
        <taxon>Nitrobacteraceae</taxon>
        <taxon>Rhodopseudomonas</taxon>
    </lineage>
</organism>
<feature type="transmembrane region" description="Helical" evidence="1">
    <location>
        <begin position="722"/>
        <end position="743"/>
    </location>
</feature>
<accession>A0AAE9Y2K1</accession>
<feature type="transmembrane region" description="Helical" evidence="1">
    <location>
        <begin position="329"/>
        <end position="348"/>
    </location>
</feature>
<dbReference type="EMBL" id="CP116810">
    <property type="protein sequence ID" value="WCL94250.1"/>
    <property type="molecule type" value="Genomic_DNA"/>
</dbReference>
<keyword evidence="1" id="KW-0472">Membrane</keyword>
<feature type="transmembrane region" description="Helical" evidence="1">
    <location>
        <begin position="37"/>
        <end position="56"/>
    </location>
</feature>
<feature type="transmembrane region" description="Helical" evidence="1">
    <location>
        <begin position="230"/>
        <end position="255"/>
    </location>
</feature>
<feature type="transmembrane region" description="Helical" evidence="1">
    <location>
        <begin position="451"/>
        <end position="476"/>
    </location>
</feature>
<name>A0AAE9Y2K1_RHOPA</name>
<keyword evidence="1" id="KW-1133">Transmembrane helix</keyword>
<reference evidence="2 3" key="1">
    <citation type="journal article" date="2004" name="Nat. Biotechnol.">
        <title>Complete genome sequence of the metabolically versatile photosynthetic bacterium Rhodopseudomonas palustris.</title>
        <authorList>
            <person name="Larimer F.W."/>
            <person name="Chain P."/>
            <person name="Hauser L."/>
            <person name="Lamerdin J."/>
            <person name="Malfatti S."/>
            <person name="Do L."/>
            <person name="Land M.L."/>
            <person name="Pelletier D.A."/>
            <person name="Beatty J.T."/>
            <person name="Lang A.S."/>
            <person name="Tabita F.R."/>
            <person name="Gibson J.L."/>
            <person name="Hanson T.E."/>
            <person name="Bobst C."/>
            <person name="Torres J.L."/>
            <person name="Peres C."/>
            <person name="Harrison F.H."/>
            <person name="Gibson J."/>
            <person name="Harwood C.S."/>
        </authorList>
    </citation>
    <scope>NUCLEOTIDE SEQUENCE [LARGE SCALE GENOMIC DNA]</scope>
    <source>
        <strain evidence="3">ATCC BAA-98 / CGA009</strain>
    </source>
</reference>
<keyword evidence="3" id="KW-1185">Reference proteome</keyword>
<evidence type="ECO:0000313" key="2">
    <source>
        <dbReference type="EMBL" id="WCL94250.1"/>
    </source>
</evidence>
<dbReference type="RefSeq" id="WP_148260382.1">
    <property type="nucleotide sequence ID" value="NZ_CP116810.1"/>
</dbReference>
<sequence>MTDDSCSVSVHQPLHLSKLHSVTNVQSTKQPSQRASLLLALLGSILALAGLAAHSLSGPLVRTIGFWSGKAVTSQTQSDGRVGTIRRLAGSTPNFLFDFDVEFQLNERPSESLEQYIIQTDTPSNGIRVLLRGSTIAIVASPPGEQSSQFGQILASNLALGRPHRLRIVVETGQYLFVNLDGARYLIGNGTVDPDYRDVTITMPRGASSIASDAPNWTIRYNEIGRLRTIVLIASWIVGLIGLAMIASATPTPLVRDVVTWRRSTLVAVAEQLRSNRAIFLCGALGLFLLGSAFLLLWAKLMASATALPPQLLPGFSVTPSELPFKCEVIAFAFIQVAISALIAIIALKDIVPVRFLQDIIRPWIVVALLLTASLAAAATVHPVPVAAAFFGLSASLSAAILRSMLNHAPAEPVASSRSDRSKRMRTSILSRIALVLATPAHWIQKLRNPFVAAGLLLGCISLSVPFVTTWYPVVLPNDYTEFSERLSALPSLDRRQATSCATSVDGSSETDANCASFYALPSDALARTSQALNWAAAWQGEPGRVLFHHSYIYVPAAHLLRYGFDRKIAYLYGYGNTAFHAALMSLAGGPSLSSYFNTVPIAELIGLIGVALTVLYVTRSIWLAACAYLIALTAFYSISFVAIQLAISFSPLRYLGLMIQISSIAYACRHKPRFGLAAILAAACFSMFWNKEYGVLGLLGQGLFLLSPAAPLDWKTRVTSLAALLGIFAAGSLILNAPDAIITVGLGLFNVGMPVMTGHDKFVFLLYVVTLQLGALLLLWRGDASLRWFRVCVTPVIGCLFIKYAFNPSSPHLDFVLVAAVPLALMIFPWERIPAQLRQLSFFAAIFLLLGKTAIEADRFHESAVAFRAQLDQYDPKPWKQLRETIRFVLPEEPILRRAEAITKYAANSDRLLVLSPIDHLLSFYANAQYYCGGFELLSNIATDEIRDAVRRCAARPNTIIVYDNALDIRCQRSIYSPENRCVVRDMMKDTLKSIMETLDPSTINRLYESDQITIYKVGK</sequence>
<feature type="transmembrane region" description="Helical" evidence="1">
    <location>
        <begin position="763"/>
        <end position="781"/>
    </location>
</feature>
<dbReference type="Proteomes" id="UP000001426">
    <property type="component" value="Chromosome"/>
</dbReference>
<proteinExistence type="predicted"/>
<feature type="transmembrane region" description="Helical" evidence="1">
    <location>
        <begin position="427"/>
        <end position="445"/>
    </location>
</feature>
<protein>
    <submittedName>
        <fullName evidence="2">Uncharacterized protein</fullName>
    </submittedName>
</protein>
<feature type="transmembrane region" description="Helical" evidence="1">
    <location>
        <begin position="569"/>
        <end position="588"/>
    </location>
</feature>
<keyword evidence="1" id="KW-0812">Transmembrane</keyword>
<gene>
    <name evidence="2" type="ORF">TX73_021050</name>
</gene>
<feature type="transmembrane region" description="Helical" evidence="1">
    <location>
        <begin position="278"/>
        <end position="299"/>
    </location>
</feature>
<feature type="transmembrane region" description="Helical" evidence="1">
    <location>
        <begin position="600"/>
        <end position="619"/>
    </location>
</feature>
<feature type="transmembrane region" description="Helical" evidence="1">
    <location>
        <begin position="696"/>
        <end position="715"/>
    </location>
</feature>